<feature type="compositionally biased region" description="Polar residues" evidence="1">
    <location>
        <begin position="42"/>
        <end position="55"/>
    </location>
</feature>
<organism evidence="2 3">
    <name type="scientific">Actinokineospora soli</name>
    <dbReference type="NCBI Taxonomy" id="1048753"/>
    <lineage>
        <taxon>Bacteria</taxon>
        <taxon>Bacillati</taxon>
        <taxon>Actinomycetota</taxon>
        <taxon>Actinomycetes</taxon>
        <taxon>Pseudonocardiales</taxon>
        <taxon>Pseudonocardiaceae</taxon>
        <taxon>Actinokineospora</taxon>
    </lineage>
</organism>
<evidence type="ECO:0000313" key="2">
    <source>
        <dbReference type="EMBL" id="MFC7614603.1"/>
    </source>
</evidence>
<accession>A0ABW2TN04</accession>
<keyword evidence="3" id="KW-1185">Reference proteome</keyword>
<feature type="compositionally biased region" description="Low complexity" evidence="1">
    <location>
        <begin position="70"/>
        <end position="85"/>
    </location>
</feature>
<sequence>MTAATASSQVSTGGARCAVAVRPSPGRSAVTAWSSALRTAWSSSMPRPPATSKSAVRTRARTNPVGRCSSAVATHARPSAASASARKSRTGCAVNGCLDTGCQVSDSGSSAADAASAARYHASAVVQPAPTTTRSRTVVRASHSSACSTTWLRASRGEIAWQVKTRVSRADAVLPGAATRHVLADTGSWLVAPSSRASSGPTTWSVHAVLATTIRSETSTSAAGSCEPGMSSRTGSPRSAARSTAVTGGLPACLPQRGWRRPACIRMTGASGSTDVTGCAPPASTPASAVNTCCTRCSAASASCVGPGRSPAASPVTGAATARCRHSQHHSSADAGALAMTKSPQRPSTPTDAPRARSACCAPAIASTSSSSEASSTCAASSAPARSSVIRSSQRNCGSCAFASATASATPSSGVSTSTRATPNSASAPSSARRAAPDPAHATSWVRTRVNRLTGRSACCSR</sequence>
<gene>
    <name evidence="2" type="ORF">ACFQV2_14775</name>
</gene>
<feature type="region of interest" description="Disordered" evidence="1">
    <location>
        <begin position="42"/>
        <end position="85"/>
    </location>
</feature>
<evidence type="ECO:0000313" key="3">
    <source>
        <dbReference type="Proteomes" id="UP001596512"/>
    </source>
</evidence>
<dbReference type="EMBL" id="JBHTEY010000004">
    <property type="protein sequence ID" value="MFC7614603.1"/>
    <property type="molecule type" value="Genomic_DNA"/>
</dbReference>
<proteinExistence type="predicted"/>
<evidence type="ECO:0000256" key="1">
    <source>
        <dbReference type="SAM" id="MobiDB-lite"/>
    </source>
</evidence>
<dbReference type="Proteomes" id="UP001596512">
    <property type="component" value="Unassembled WGS sequence"/>
</dbReference>
<feature type="region of interest" description="Disordered" evidence="1">
    <location>
        <begin position="301"/>
        <end position="356"/>
    </location>
</feature>
<feature type="region of interest" description="Disordered" evidence="1">
    <location>
        <begin position="408"/>
        <end position="443"/>
    </location>
</feature>
<name>A0ABW2TN04_9PSEU</name>
<feature type="region of interest" description="Disordered" evidence="1">
    <location>
        <begin position="219"/>
        <end position="253"/>
    </location>
</feature>
<protein>
    <submittedName>
        <fullName evidence="2">Uncharacterized protein</fullName>
    </submittedName>
</protein>
<reference evidence="3" key="1">
    <citation type="journal article" date="2019" name="Int. J. Syst. Evol. Microbiol.">
        <title>The Global Catalogue of Microorganisms (GCM) 10K type strain sequencing project: providing services to taxonomists for standard genome sequencing and annotation.</title>
        <authorList>
            <consortium name="The Broad Institute Genomics Platform"/>
            <consortium name="The Broad Institute Genome Sequencing Center for Infectious Disease"/>
            <person name="Wu L."/>
            <person name="Ma J."/>
        </authorList>
    </citation>
    <scope>NUCLEOTIDE SEQUENCE [LARGE SCALE GENOMIC DNA]</scope>
    <source>
        <strain evidence="3">JCM 17695</strain>
    </source>
</reference>
<comment type="caution">
    <text evidence="2">The sequence shown here is derived from an EMBL/GenBank/DDBJ whole genome shotgun (WGS) entry which is preliminary data.</text>
</comment>
<feature type="compositionally biased region" description="Polar residues" evidence="1">
    <location>
        <begin position="342"/>
        <end position="351"/>
    </location>
</feature>
<feature type="compositionally biased region" description="Polar residues" evidence="1">
    <location>
        <begin position="231"/>
        <end position="246"/>
    </location>
</feature>